<feature type="transmembrane region" description="Helical" evidence="4">
    <location>
        <begin position="1385"/>
        <end position="1406"/>
    </location>
</feature>
<dbReference type="GO" id="GO:0006541">
    <property type="term" value="P:glutamine metabolic process"/>
    <property type="evidence" value="ECO:0007669"/>
    <property type="project" value="TreeGrafter"/>
</dbReference>
<evidence type="ECO:0000313" key="6">
    <source>
        <dbReference type="EMBL" id="THZ86455.1"/>
    </source>
</evidence>
<dbReference type="GO" id="GO:0050152">
    <property type="term" value="F:omega-amidase activity"/>
    <property type="evidence" value="ECO:0007669"/>
    <property type="project" value="TreeGrafter"/>
</dbReference>
<feature type="region of interest" description="Disordered" evidence="3">
    <location>
        <begin position="748"/>
        <end position="873"/>
    </location>
</feature>
<feature type="compositionally biased region" description="Low complexity" evidence="3">
    <location>
        <begin position="383"/>
        <end position="393"/>
    </location>
</feature>
<sequence>MLHTRPGFRWPIDKERGPGADKAANLARARSKVLEATSKGANLVVLPECFNSPYGTKYFPKYAETLQPSPPTESQSPTFHALSALAKESKAYLIGGSIPEYLAESDKHYNTSLVFGPDGSLLATHRKVHLFDIDIPGKIRFQESEILSPGNKVTLVDLPEYGKIAVAICYDIRFPELAMVAARQGAFLLVYPGAFNLTTGELHWKLQARARAMDNQVYVGLCSPARDMTADYNAWGHSMIVNPNAQVLSELDEKEDIVYADLDGETIEQTRKGIPIYTQRRFDVYPDVSKGDVNPQRWGDRRNLGGSFLKCAYDGAYLQMVESNDAIAGTTRLGASYTASDQTQLQLLPSYASSRLVILYCINMVTTRIRLPWLVAEPSPGASTPSTYDSTPPSERDMPATLPRKYPASYERLVKAPVISDSPASSAKSPTWPMVPLSELDIQIPVRSSSLASTPSEARVSSPDPSDLGVYNDGTLSRKPTVRNAVTFRSPDVSPKTLSPPSSSSTDKDRKNLERAVTGLHNLMEEALTVAHDAAHNNRTEDVAQILDEAKIALRKSSTVHGYMTSPLPIDDAESDEYFSSDDYDQGSDSDADIESNVSSLPPKEAISNDTIPTAYTKSKSGLSLKPVSTTPVASAAPRYSIRQHSVVHPIVSPPFEQDGRGPASHQGVVLVSSSEDFSMTQTPPQMYSKAAAEPDTHDWAYVKRPSTRRDLRGASEPGMASQDETVLPSSTGERAFVMLPPLISQDASVRTPEQMPYQPLRISMPNVPLRRSLRPVRSDPQLSSTPSPPPQPATYAVYDPKHYVTPDYPSTNYPATSQPEASGLPPAPAKQRRDVVAPLPTSTQPIQPAQLASGPGQPPPANVPSPDLSLKHPRKNHISLRVEQGFRFHRYRRSPIAREWKIGRKRITAVVACLNTMLVGLIAGVYAGEVPKIQYKLGDEHHHVILGNVLLYVGMGITTLIFWPLPLLHGRRPYTLAALAVAIPLQFPQSIATAFARGPHLTKALVGLLVPRFFLGFVLGFAHINFLSTLLDLFGASLQSRNPHQEIVVYDDVRRQGGGMGIWLGLWSWCFVGSLSLGFLIGASITQHLAPAWGFYVVVILLSFFILINVIAPETRRAPYRRSVLRYMDEDEKLKKRVARGEIKLHLDQDGPKYWWEEVWAGMRLMGHMFCQFGFFVLAVYLAWIYALVVLITLLLGALLSRNYRWQPQYIGLAVFAVAVGAALAVPLTKANVFSRDRVQPTRTDSGTFEARVTWSSHLLRRCLFTFALPIAGLAYVLASPGPSVKAAGPTVLAAIIGFLACLAVAECIGLAMEAFDTSDLQPGVNSKHRLQSMESATRRRRTNYSSYPRVCAGIFAAQGLGFFFAAAATAVSGNMTRALGAQAATGVTVGILLGLTMLLSLVMWRFRSIQVIPNGAFGSRGGGSFDTRADQDWKPVVIGNPSGKMRRMNFLEMGSFSRWTEIRKLNNLSADDKKRYVG</sequence>
<feature type="region of interest" description="Disordered" evidence="3">
    <location>
        <begin position="562"/>
        <end position="609"/>
    </location>
</feature>
<accession>A0A4S9Y3B1</accession>
<feature type="transmembrane region" description="Helical" evidence="4">
    <location>
        <begin position="1094"/>
        <end position="1113"/>
    </location>
</feature>
<dbReference type="PANTHER" id="PTHR23088:SF30">
    <property type="entry name" value="OMEGA-AMIDASE NIT2"/>
    <property type="match status" value="1"/>
</dbReference>
<dbReference type="InterPro" id="IPR036526">
    <property type="entry name" value="C-N_Hydrolase_sf"/>
</dbReference>
<dbReference type="Gene3D" id="1.20.1250.20">
    <property type="entry name" value="MFS general substrate transporter like domains"/>
    <property type="match status" value="1"/>
</dbReference>
<keyword evidence="4" id="KW-0812">Transmembrane</keyword>
<organism evidence="6 7">
    <name type="scientific">Aureobasidium pullulans</name>
    <name type="common">Black yeast</name>
    <name type="synonym">Pullularia pullulans</name>
    <dbReference type="NCBI Taxonomy" id="5580"/>
    <lineage>
        <taxon>Eukaryota</taxon>
        <taxon>Fungi</taxon>
        <taxon>Dikarya</taxon>
        <taxon>Ascomycota</taxon>
        <taxon>Pezizomycotina</taxon>
        <taxon>Dothideomycetes</taxon>
        <taxon>Dothideomycetidae</taxon>
        <taxon>Dothideales</taxon>
        <taxon>Saccotheciaceae</taxon>
        <taxon>Aureobasidium</taxon>
    </lineage>
</organism>
<feature type="region of interest" description="Disordered" evidence="3">
    <location>
        <begin position="448"/>
        <end position="511"/>
    </location>
</feature>
<name>A0A4S9Y3B1_AURPU</name>
<dbReference type="FunFam" id="3.60.110.10:FF:000002">
    <property type="entry name" value="Nitrilase family member 2"/>
    <property type="match status" value="1"/>
</dbReference>
<feature type="transmembrane region" description="Helical" evidence="4">
    <location>
        <begin position="1349"/>
        <end position="1373"/>
    </location>
</feature>
<dbReference type="Pfam" id="PF00795">
    <property type="entry name" value="CN_hydrolase"/>
    <property type="match status" value="1"/>
</dbReference>
<dbReference type="PANTHER" id="PTHR23088">
    <property type="entry name" value="NITRILASE-RELATED"/>
    <property type="match status" value="1"/>
</dbReference>
<feature type="transmembrane region" description="Helical" evidence="4">
    <location>
        <begin position="1292"/>
        <end position="1314"/>
    </location>
</feature>
<dbReference type="PROSITE" id="PS01227">
    <property type="entry name" value="UPF0012"/>
    <property type="match status" value="1"/>
</dbReference>
<dbReference type="GO" id="GO:0005739">
    <property type="term" value="C:mitochondrion"/>
    <property type="evidence" value="ECO:0007669"/>
    <property type="project" value="TreeGrafter"/>
</dbReference>
<dbReference type="SUPFAM" id="SSF103473">
    <property type="entry name" value="MFS general substrate transporter"/>
    <property type="match status" value="1"/>
</dbReference>
<evidence type="ECO:0000256" key="2">
    <source>
        <dbReference type="ARBA" id="ARBA00022801"/>
    </source>
</evidence>
<feature type="transmembrane region" description="Helical" evidence="4">
    <location>
        <begin position="1260"/>
        <end position="1280"/>
    </location>
</feature>
<feature type="region of interest" description="Disordered" evidence="3">
    <location>
        <begin position="379"/>
        <end position="401"/>
    </location>
</feature>
<feature type="transmembrane region" description="Helical" evidence="4">
    <location>
        <begin position="1211"/>
        <end position="1229"/>
    </location>
</feature>
<dbReference type="GO" id="GO:0006528">
    <property type="term" value="P:asparagine metabolic process"/>
    <property type="evidence" value="ECO:0007669"/>
    <property type="project" value="TreeGrafter"/>
</dbReference>
<comment type="similarity">
    <text evidence="1">Belongs to the carbon-nitrogen hydrolase superfamily. NIT1/NIT2 family.</text>
</comment>
<feature type="transmembrane region" description="Helical" evidence="4">
    <location>
        <begin position="944"/>
        <end position="964"/>
    </location>
</feature>
<feature type="domain" description="CN hydrolase" evidence="5">
    <location>
        <begin position="8"/>
        <end position="264"/>
    </location>
</feature>
<proteinExistence type="inferred from homology"/>
<dbReference type="SUPFAM" id="SSF56317">
    <property type="entry name" value="Carbon-nitrogen hydrolase"/>
    <property type="match status" value="1"/>
</dbReference>
<feature type="transmembrane region" description="Helical" evidence="4">
    <location>
        <begin position="908"/>
        <end position="929"/>
    </location>
</feature>
<dbReference type="InterPro" id="IPR036259">
    <property type="entry name" value="MFS_trans_sf"/>
</dbReference>
<feature type="compositionally biased region" description="Acidic residues" evidence="3">
    <location>
        <begin position="571"/>
        <end position="594"/>
    </location>
</feature>
<evidence type="ECO:0000256" key="1">
    <source>
        <dbReference type="ARBA" id="ARBA00010613"/>
    </source>
</evidence>
<feature type="compositionally biased region" description="Polar residues" evidence="3">
    <location>
        <begin position="809"/>
        <end position="821"/>
    </location>
</feature>
<feature type="compositionally biased region" description="Low complexity" evidence="3">
    <location>
        <begin position="494"/>
        <end position="505"/>
    </location>
</feature>
<feature type="transmembrane region" description="Helical" evidence="4">
    <location>
        <begin position="1063"/>
        <end position="1082"/>
    </location>
</feature>
<dbReference type="EMBL" id="QZBT01000022">
    <property type="protein sequence ID" value="THZ86455.1"/>
    <property type="molecule type" value="Genomic_DNA"/>
</dbReference>
<dbReference type="InterPro" id="IPR003010">
    <property type="entry name" value="C-N_Hydrolase"/>
</dbReference>
<dbReference type="PROSITE" id="PS50263">
    <property type="entry name" value="CN_HYDROLASE"/>
    <property type="match status" value="1"/>
</dbReference>
<comment type="caution">
    <text evidence="6">The sequence shown here is derived from an EMBL/GenBank/DDBJ whole genome shotgun (WGS) entry which is preliminary data.</text>
</comment>
<feature type="transmembrane region" description="Helical" evidence="4">
    <location>
        <begin position="1009"/>
        <end position="1032"/>
    </location>
</feature>
<evidence type="ECO:0000313" key="7">
    <source>
        <dbReference type="Proteomes" id="UP000310039"/>
    </source>
</evidence>
<feature type="region of interest" description="Disordered" evidence="3">
    <location>
        <begin position="1"/>
        <end position="21"/>
    </location>
</feature>
<gene>
    <name evidence="6" type="ORF">D6C84_02492</name>
</gene>
<feature type="transmembrane region" description="Helical" evidence="4">
    <location>
        <begin position="1174"/>
        <end position="1199"/>
    </location>
</feature>
<feature type="region of interest" description="Disordered" evidence="3">
    <location>
        <begin position="708"/>
        <end position="730"/>
    </location>
</feature>
<reference evidence="6 7" key="1">
    <citation type="submission" date="2018-10" db="EMBL/GenBank/DDBJ databases">
        <title>Fifty Aureobasidium pullulans genomes reveal a recombining polyextremotolerant generalist.</title>
        <authorList>
            <person name="Gostincar C."/>
            <person name="Turk M."/>
            <person name="Zajc J."/>
            <person name="Gunde-Cimerman N."/>
        </authorList>
    </citation>
    <scope>NUCLEOTIDE SEQUENCE [LARGE SCALE GENOMIC DNA]</scope>
    <source>
        <strain evidence="6 7">EXF-3403</strain>
    </source>
</reference>
<protein>
    <recommendedName>
        <fullName evidence="5">CN hydrolase domain-containing protein</fullName>
    </recommendedName>
</protein>
<keyword evidence="4" id="KW-0472">Membrane</keyword>
<dbReference type="CDD" id="cd07572">
    <property type="entry name" value="nit"/>
    <property type="match status" value="1"/>
</dbReference>
<keyword evidence="4" id="KW-1133">Transmembrane helix</keyword>
<keyword evidence="2" id="KW-0378">Hydrolase</keyword>
<dbReference type="GO" id="GO:0006107">
    <property type="term" value="P:oxaloacetate metabolic process"/>
    <property type="evidence" value="ECO:0007669"/>
    <property type="project" value="TreeGrafter"/>
</dbReference>
<dbReference type="Gene3D" id="3.60.110.10">
    <property type="entry name" value="Carbon-nitrogen hydrolase"/>
    <property type="match status" value="1"/>
</dbReference>
<evidence type="ECO:0000256" key="3">
    <source>
        <dbReference type="SAM" id="MobiDB-lite"/>
    </source>
</evidence>
<evidence type="ECO:0000259" key="5">
    <source>
        <dbReference type="PROSITE" id="PS50263"/>
    </source>
</evidence>
<dbReference type="Proteomes" id="UP000310039">
    <property type="component" value="Unassembled WGS sequence"/>
</dbReference>
<evidence type="ECO:0000256" key="4">
    <source>
        <dbReference type="SAM" id="Phobius"/>
    </source>
</evidence>
<dbReference type="InterPro" id="IPR045254">
    <property type="entry name" value="Nit1/2_C-N_Hydrolase"/>
</dbReference>
<dbReference type="InterPro" id="IPR001110">
    <property type="entry name" value="UPF0012_CS"/>
</dbReference>